<evidence type="ECO:0000313" key="1">
    <source>
        <dbReference type="EMBL" id="RCJ41219.1"/>
    </source>
</evidence>
<keyword evidence="2" id="KW-1185">Reference proteome</keyword>
<proteinExistence type="predicted"/>
<name>A0A367RZ09_9NOSO</name>
<evidence type="ECO:0000313" key="2">
    <source>
        <dbReference type="Proteomes" id="UP000252107"/>
    </source>
</evidence>
<dbReference type="AlphaFoldDB" id="A0A367RZ09"/>
<gene>
    <name evidence="1" type="ORF">A6770_09065</name>
</gene>
<protein>
    <submittedName>
        <fullName evidence="1">Uncharacterized protein</fullName>
    </submittedName>
</protein>
<accession>A0A367RZ09</accession>
<dbReference type="EMBL" id="LXQD01000023">
    <property type="protein sequence ID" value="RCJ41219.1"/>
    <property type="molecule type" value="Genomic_DNA"/>
</dbReference>
<comment type="caution">
    <text evidence="1">The sequence shown here is derived from an EMBL/GenBank/DDBJ whole genome shotgun (WGS) entry which is preliminary data.</text>
</comment>
<dbReference type="Proteomes" id="UP000252107">
    <property type="component" value="Unassembled WGS sequence"/>
</dbReference>
<organism evidence="1 2">
    <name type="scientific">Nostoc minutum NIES-26</name>
    <dbReference type="NCBI Taxonomy" id="1844469"/>
    <lineage>
        <taxon>Bacteria</taxon>
        <taxon>Bacillati</taxon>
        <taxon>Cyanobacteriota</taxon>
        <taxon>Cyanophyceae</taxon>
        <taxon>Nostocales</taxon>
        <taxon>Nostocaceae</taxon>
        <taxon>Nostoc</taxon>
    </lineage>
</organism>
<sequence length="60" mass="6544">MKYTVLTSPPTLTNKQVGCVTPQANAPSDIFGALGRSVHNAPYKGKDWGLSYSKMRMEAK</sequence>
<reference evidence="1" key="1">
    <citation type="submission" date="2016-04" db="EMBL/GenBank/DDBJ databases">
        <authorList>
            <person name="Tabuchi Yagui T.R."/>
        </authorList>
    </citation>
    <scope>NUCLEOTIDE SEQUENCE [LARGE SCALE GENOMIC DNA]</scope>
    <source>
        <strain evidence="1">NIES-26</strain>
    </source>
</reference>